<feature type="transmembrane region" description="Helical" evidence="9">
    <location>
        <begin position="448"/>
        <end position="475"/>
    </location>
</feature>
<dbReference type="Gene3D" id="1.20.1250.20">
    <property type="entry name" value="MFS general substrate transporter like domains"/>
    <property type="match status" value="1"/>
</dbReference>
<evidence type="ECO:0000256" key="3">
    <source>
        <dbReference type="ARBA" id="ARBA00022475"/>
    </source>
</evidence>
<dbReference type="InterPro" id="IPR011701">
    <property type="entry name" value="MFS"/>
</dbReference>
<name>A0AAN7SZQ6_9EURO</name>
<feature type="transmembrane region" description="Helical" evidence="9">
    <location>
        <begin position="117"/>
        <end position="137"/>
    </location>
</feature>
<dbReference type="InterPro" id="IPR020846">
    <property type="entry name" value="MFS_dom"/>
</dbReference>
<dbReference type="SUPFAM" id="SSF103473">
    <property type="entry name" value="MFS general substrate transporter"/>
    <property type="match status" value="1"/>
</dbReference>
<feature type="compositionally biased region" description="Polar residues" evidence="8">
    <location>
        <begin position="10"/>
        <end position="20"/>
    </location>
</feature>
<proteinExistence type="inferred from homology"/>
<feature type="transmembrane region" description="Helical" evidence="9">
    <location>
        <begin position="207"/>
        <end position="234"/>
    </location>
</feature>
<dbReference type="PANTHER" id="PTHR23502:SF186">
    <property type="entry name" value="MAJOR FACILITATOR SUPERFAMILY (MFS) PROFILE DOMAIN-CONTAINING PROTEIN"/>
    <property type="match status" value="1"/>
</dbReference>
<dbReference type="GO" id="GO:0022857">
    <property type="term" value="F:transmembrane transporter activity"/>
    <property type="evidence" value="ECO:0007669"/>
    <property type="project" value="InterPro"/>
</dbReference>
<evidence type="ECO:0000256" key="9">
    <source>
        <dbReference type="SAM" id="Phobius"/>
    </source>
</evidence>
<feature type="transmembrane region" description="Helical" evidence="9">
    <location>
        <begin position="349"/>
        <end position="369"/>
    </location>
</feature>
<feature type="transmembrane region" description="Helical" evidence="9">
    <location>
        <begin position="390"/>
        <end position="409"/>
    </location>
</feature>
<accession>A0AAN7SZQ6</accession>
<dbReference type="EMBL" id="JAVRRJ010000005">
    <property type="protein sequence ID" value="KAK5084638.1"/>
    <property type="molecule type" value="Genomic_DNA"/>
</dbReference>
<dbReference type="InterPro" id="IPR036259">
    <property type="entry name" value="MFS_trans_sf"/>
</dbReference>
<feature type="transmembrane region" description="Helical" evidence="9">
    <location>
        <begin position="313"/>
        <end position="337"/>
    </location>
</feature>
<gene>
    <name evidence="11" type="ORF">LTR05_005716</name>
</gene>
<protein>
    <recommendedName>
        <fullName evidence="10">Major facilitator superfamily (MFS) profile domain-containing protein</fullName>
    </recommendedName>
</protein>
<dbReference type="PROSITE" id="PS50850">
    <property type="entry name" value="MFS"/>
    <property type="match status" value="1"/>
</dbReference>
<keyword evidence="4 9" id="KW-0812">Transmembrane</keyword>
<feature type="transmembrane region" description="Helical" evidence="9">
    <location>
        <begin position="173"/>
        <end position="195"/>
    </location>
</feature>
<evidence type="ECO:0000313" key="11">
    <source>
        <dbReference type="EMBL" id="KAK5084638.1"/>
    </source>
</evidence>
<feature type="domain" description="Major facilitator superfamily (MFS) profile" evidence="10">
    <location>
        <begin position="82"/>
        <end position="507"/>
    </location>
</feature>
<evidence type="ECO:0000256" key="8">
    <source>
        <dbReference type="SAM" id="MobiDB-lite"/>
    </source>
</evidence>
<dbReference type="FunFam" id="1.20.1250.20:FF:000011">
    <property type="entry name" value="MFS multidrug transporter, putative"/>
    <property type="match status" value="1"/>
</dbReference>
<evidence type="ECO:0000256" key="1">
    <source>
        <dbReference type="ARBA" id="ARBA00004651"/>
    </source>
</evidence>
<dbReference type="CDD" id="cd17323">
    <property type="entry name" value="MFS_Tpo1_MDR_like"/>
    <property type="match status" value="1"/>
</dbReference>
<evidence type="ECO:0000256" key="6">
    <source>
        <dbReference type="ARBA" id="ARBA00023136"/>
    </source>
</evidence>
<sequence length="533" mass="58382">MKEQHMLARSDTQSQDSDKTLSLQHEQVSYWRLLSPRGVVTDRILHEHYEGEGTEEHPYTISFLENDPGDPKELPQWRKWVIVAACSLWAFMTAMGSSIWIGILREVQEYTQTSREVAILGVSFYVLGFVIGPLFWAPLAESLGRQATMLASYIGFVVFLGGVVAAQNIETMIVLRFLAGCFSSCSFTTAQGILADIFEPAKRGLAFGFYAATPFLGPVLGPMAGGFLGVALGWRWTLGILTLLAASGLVLGLLFVPETLGELLLDRRARTMSKMTGKCYVSQLHLQKGSVSAKVAFKKALTRPWVILFTEPIVLLLSLWVASIYGTLYLFLAGYPYVYQDARGWSPGIGGLALLGIGVGCLVACIVNVPISKRFAVKVKKEQAHPEVRLQPSMVGAVLVPIGILWFAFTNGPSIPWPCSVIAGSFFGCGMVLIWTSSSNYIVDAYKMYAASAIAGQIVMRSVFGAVFPLFTGYIYEGIGIHWASAVPGFLAILLLPLPFLFHRYGRVIRSRSKFADKADADDEALRSRKGSV</sequence>
<feature type="region of interest" description="Disordered" evidence="8">
    <location>
        <begin position="1"/>
        <end position="20"/>
    </location>
</feature>
<evidence type="ECO:0000256" key="7">
    <source>
        <dbReference type="ARBA" id="ARBA00038459"/>
    </source>
</evidence>
<evidence type="ECO:0000259" key="10">
    <source>
        <dbReference type="PROSITE" id="PS50850"/>
    </source>
</evidence>
<reference evidence="11 12" key="1">
    <citation type="submission" date="2023-08" db="EMBL/GenBank/DDBJ databases">
        <title>Black Yeasts Isolated from many extreme environments.</title>
        <authorList>
            <person name="Coleine C."/>
            <person name="Stajich J.E."/>
            <person name="Selbmann L."/>
        </authorList>
    </citation>
    <scope>NUCLEOTIDE SEQUENCE [LARGE SCALE GENOMIC DNA]</scope>
    <source>
        <strain evidence="11 12">CCFEE 5910</strain>
    </source>
</reference>
<keyword evidence="6 9" id="KW-0472">Membrane</keyword>
<organism evidence="11 12">
    <name type="scientific">Lithohypha guttulata</name>
    <dbReference type="NCBI Taxonomy" id="1690604"/>
    <lineage>
        <taxon>Eukaryota</taxon>
        <taxon>Fungi</taxon>
        <taxon>Dikarya</taxon>
        <taxon>Ascomycota</taxon>
        <taxon>Pezizomycotina</taxon>
        <taxon>Eurotiomycetes</taxon>
        <taxon>Chaetothyriomycetidae</taxon>
        <taxon>Chaetothyriales</taxon>
        <taxon>Trichomeriaceae</taxon>
        <taxon>Lithohypha</taxon>
    </lineage>
</organism>
<feature type="transmembrane region" description="Helical" evidence="9">
    <location>
        <begin position="149"/>
        <end position="167"/>
    </location>
</feature>
<dbReference type="GO" id="GO:0005886">
    <property type="term" value="C:plasma membrane"/>
    <property type="evidence" value="ECO:0007669"/>
    <property type="project" value="UniProtKB-SubCell"/>
</dbReference>
<dbReference type="PANTHER" id="PTHR23502">
    <property type="entry name" value="MAJOR FACILITATOR SUPERFAMILY"/>
    <property type="match status" value="1"/>
</dbReference>
<evidence type="ECO:0000256" key="4">
    <source>
        <dbReference type="ARBA" id="ARBA00022692"/>
    </source>
</evidence>
<dbReference type="Proteomes" id="UP001309876">
    <property type="component" value="Unassembled WGS sequence"/>
</dbReference>
<feature type="transmembrane region" description="Helical" evidence="9">
    <location>
        <begin position="481"/>
        <end position="502"/>
    </location>
</feature>
<keyword evidence="2" id="KW-0813">Transport</keyword>
<dbReference type="AlphaFoldDB" id="A0AAN7SZQ6"/>
<dbReference type="Pfam" id="PF07690">
    <property type="entry name" value="MFS_1"/>
    <property type="match status" value="1"/>
</dbReference>
<keyword evidence="3" id="KW-1003">Cell membrane</keyword>
<comment type="caution">
    <text evidence="11">The sequence shown here is derived from an EMBL/GenBank/DDBJ whole genome shotgun (WGS) entry which is preliminary data.</text>
</comment>
<comment type="subcellular location">
    <subcellularLocation>
        <location evidence="1">Cell membrane</location>
        <topology evidence="1">Multi-pass membrane protein</topology>
    </subcellularLocation>
</comment>
<feature type="transmembrane region" description="Helical" evidence="9">
    <location>
        <begin position="80"/>
        <end position="105"/>
    </location>
</feature>
<comment type="similarity">
    <text evidence="7">Belongs to the major facilitator superfamily. DHA1 family. Polyamines/proton antiporter (TC 2.A.1.2.16) subfamily.</text>
</comment>
<keyword evidence="5 9" id="KW-1133">Transmembrane helix</keyword>
<feature type="transmembrane region" description="Helical" evidence="9">
    <location>
        <begin position="415"/>
        <end position="436"/>
    </location>
</feature>
<evidence type="ECO:0000313" key="12">
    <source>
        <dbReference type="Proteomes" id="UP001309876"/>
    </source>
</evidence>
<feature type="transmembrane region" description="Helical" evidence="9">
    <location>
        <begin position="240"/>
        <end position="265"/>
    </location>
</feature>
<evidence type="ECO:0000256" key="5">
    <source>
        <dbReference type="ARBA" id="ARBA00022989"/>
    </source>
</evidence>
<keyword evidence="12" id="KW-1185">Reference proteome</keyword>
<evidence type="ECO:0000256" key="2">
    <source>
        <dbReference type="ARBA" id="ARBA00022448"/>
    </source>
</evidence>